<name>A0A1V0S866_CNPV</name>
<dbReference type="EMBL" id="KX857216">
    <property type="protein sequence ID" value="ARF02815.1"/>
    <property type="molecule type" value="Genomic_DNA"/>
</dbReference>
<reference evidence="1 2" key="1">
    <citation type="journal article" date="2017" name="BMC Genomics">
        <title>Genomic characterization of two novel pathogenic avipoxviruses isolated from pacific shearwaters (Ardenna spp.).</title>
        <authorList>
            <person name="Sarker S."/>
            <person name="Das S."/>
            <person name="Lavers J.L."/>
            <person name="Hutton I."/>
            <person name="Helbig K."/>
            <person name="Imbery J."/>
            <person name="Upton C."/>
            <person name="Raidal S.R."/>
        </authorList>
    </citation>
    <scope>NUCLEOTIDE SEQUENCE [LARGE SCALE GENOMIC DNA]</scope>
    <source>
        <strain evidence="1 2">SWPV-1</strain>
    </source>
</reference>
<dbReference type="Proteomes" id="UP000315116">
    <property type="component" value="Segment"/>
</dbReference>
<organism evidence="1 2">
    <name type="scientific">Shearwaterpox virus</name>
    <dbReference type="NCBI Taxonomy" id="1974596"/>
    <lineage>
        <taxon>Viruses</taxon>
        <taxon>Varidnaviria</taxon>
        <taxon>Bamfordvirae</taxon>
        <taxon>Nucleocytoviricota</taxon>
        <taxon>Pokkesviricetes</taxon>
        <taxon>Chitovirales</taxon>
        <taxon>Poxviridae</taxon>
        <taxon>Chordopoxvirinae</taxon>
        <taxon>Avipoxvirus</taxon>
        <taxon>Avipoxvirus canarypox</taxon>
        <taxon>Canarypox virus</taxon>
    </lineage>
</organism>
<protein>
    <submittedName>
        <fullName evidence="1">SWPV1-255</fullName>
    </submittedName>
</protein>
<evidence type="ECO:0000313" key="2">
    <source>
        <dbReference type="Proteomes" id="UP000315116"/>
    </source>
</evidence>
<sequence>MKRRKSNDDKYLLEYMKYNMNYSELLKRSIKIPDFTIWIRGPSKIGKNLTIKGICKSLQLKRRENPEYKHYRYFKSYVLSDFVKIPKYMSSNTEKLFFNPCIYIFKSHFSLTEAVTKEIINNNIPVDIIKAQCRNIKKNIFYEISFSIEGNKKPTFIDMLHNSKYIVDGIVSSYIHFLITEGYDNYVSMLRA</sequence>
<evidence type="ECO:0000313" key="1">
    <source>
        <dbReference type="EMBL" id="ARF02815.1"/>
    </source>
</evidence>
<accession>A0A1V0S866</accession>
<proteinExistence type="predicted"/>
<gene>
    <name evidence="1" type="primary">SWPV1-255</name>
</gene>